<gene>
    <name evidence="2" type="ORF">IAD49_02845</name>
</gene>
<dbReference type="AlphaFoldDB" id="A0A9D1HTR8"/>
<keyword evidence="1" id="KW-0472">Membrane</keyword>
<evidence type="ECO:0008006" key="4">
    <source>
        <dbReference type="Google" id="ProtNLM"/>
    </source>
</evidence>
<reference evidence="2" key="1">
    <citation type="submission" date="2020-10" db="EMBL/GenBank/DDBJ databases">
        <authorList>
            <person name="Gilroy R."/>
        </authorList>
    </citation>
    <scope>NUCLEOTIDE SEQUENCE</scope>
    <source>
        <strain evidence="2">CHK197-8231</strain>
    </source>
</reference>
<keyword evidence="1" id="KW-1133">Transmembrane helix</keyword>
<accession>A0A9D1HTR8</accession>
<comment type="caution">
    <text evidence="2">The sequence shown here is derived from an EMBL/GenBank/DDBJ whole genome shotgun (WGS) entry which is preliminary data.</text>
</comment>
<keyword evidence="1" id="KW-0812">Transmembrane</keyword>
<reference evidence="2" key="2">
    <citation type="journal article" date="2021" name="PeerJ">
        <title>Extensive microbial diversity within the chicken gut microbiome revealed by metagenomics and culture.</title>
        <authorList>
            <person name="Gilroy R."/>
            <person name="Ravi A."/>
            <person name="Getino M."/>
            <person name="Pursley I."/>
            <person name="Horton D.L."/>
            <person name="Alikhan N.F."/>
            <person name="Baker D."/>
            <person name="Gharbi K."/>
            <person name="Hall N."/>
            <person name="Watson M."/>
            <person name="Adriaenssens E.M."/>
            <person name="Foster-Nyarko E."/>
            <person name="Jarju S."/>
            <person name="Secka A."/>
            <person name="Antonio M."/>
            <person name="Oren A."/>
            <person name="Chaudhuri R.R."/>
            <person name="La Ragione R."/>
            <person name="Hildebrand F."/>
            <person name="Pallen M.J."/>
        </authorList>
    </citation>
    <scope>NUCLEOTIDE SEQUENCE</scope>
    <source>
        <strain evidence="2">CHK197-8231</strain>
    </source>
</reference>
<feature type="transmembrane region" description="Helical" evidence="1">
    <location>
        <begin position="43"/>
        <end position="68"/>
    </location>
</feature>
<dbReference type="Proteomes" id="UP000824087">
    <property type="component" value="Unassembled WGS sequence"/>
</dbReference>
<proteinExistence type="predicted"/>
<evidence type="ECO:0000256" key="1">
    <source>
        <dbReference type="SAM" id="Phobius"/>
    </source>
</evidence>
<feature type="transmembrane region" description="Helical" evidence="1">
    <location>
        <begin position="6"/>
        <end position="31"/>
    </location>
</feature>
<evidence type="ECO:0000313" key="3">
    <source>
        <dbReference type="Proteomes" id="UP000824087"/>
    </source>
</evidence>
<sequence length="101" mass="11195">MEYIILLSLGICVVILGAFTSKGNIFLIHWYNRMKVTPGNEKAYGKVVGIGMIVMGASISATSILQMIFDIEALWSIIIIGFVVGLAFILYGQWKYNKGIF</sequence>
<evidence type="ECO:0000313" key="2">
    <source>
        <dbReference type="EMBL" id="HIU22501.1"/>
    </source>
</evidence>
<feature type="transmembrane region" description="Helical" evidence="1">
    <location>
        <begin position="74"/>
        <end position="92"/>
    </location>
</feature>
<protein>
    <recommendedName>
        <fullName evidence="4">DUF3784 domain-containing protein</fullName>
    </recommendedName>
</protein>
<name>A0A9D1HTR8_9BACT</name>
<organism evidence="2 3">
    <name type="scientific">Candidatus Fimihabitans intestinipullorum</name>
    <dbReference type="NCBI Taxonomy" id="2840820"/>
    <lineage>
        <taxon>Bacteria</taxon>
        <taxon>Bacillati</taxon>
        <taxon>Mycoplasmatota</taxon>
        <taxon>Mycoplasmatota incertae sedis</taxon>
        <taxon>Candidatus Fimihabitans</taxon>
    </lineage>
</organism>
<dbReference type="EMBL" id="DVML01000017">
    <property type="protein sequence ID" value="HIU22501.1"/>
    <property type="molecule type" value="Genomic_DNA"/>
</dbReference>